<gene>
    <name evidence="2" type="ORF">C0039_16270</name>
</gene>
<dbReference type="InterPro" id="IPR012434">
    <property type="entry name" value="DUF1631"/>
</dbReference>
<keyword evidence="3" id="KW-1185">Reference proteome</keyword>
<organism evidence="2 3">
    <name type="scientific">Pseudohalioglobus lutimaris</name>
    <dbReference type="NCBI Taxonomy" id="1737061"/>
    <lineage>
        <taxon>Bacteria</taxon>
        <taxon>Pseudomonadati</taxon>
        <taxon>Pseudomonadota</taxon>
        <taxon>Gammaproteobacteria</taxon>
        <taxon>Cellvibrionales</taxon>
        <taxon>Halieaceae</taxon>
        <taxon>Pseudohalioglobus</taxon>
    </lineage>
</organism>
<dbReference type="Proteomes" id="UP000235005">
    <property type="component" value="Unassembled WGS sequence"/>
</dbReference>
<dbReference type="AlphaFoldDB" id="A0A2N5WZB9"/>
<dbReference type="Pfam" id="PF07793">
    <property type="entry name" value="DUF1631"/>
    <property type="match status" value="2"/>
</dbReference>
<feature type="region of interest" description="Disordered" evidence="1">
    <location>
        <begin position="431"/>
        <end position="519"/>
    </location>
</feature>
<proteinExistence type="predicted"/>
<reference evidence="2 3" key="1">
    <citation type="submission" date="2018-01" db="EMBL/GenBank/DDBJ databases">
        <title>The draft genome sequence of Halioglobus lutimaris HF004.</title>
        <authorList>
            <person name="Du Z.-J."/>
            <person name="Shi M.-J."/>
        </authorList>
    </citation>
    <scope>NUCLEOTIDE SEQUENCE [LARGE SCALE GENOMIC DNA]</scope>
    <source>
        <strain evidence="2 3">HF004</strain>
    </source>
</reference>
<comment type="caution">
    <text evidence="2">The sequence shown here is derived from an EMBL/GenBank/DDBJ whole genome shotgun (WGS) entry which is preliminary data.</text>
</comment>
<sequence length="602" mass="66085">MVQCFADQASPAQDGQPMPREDLFNYLNTIDNFDIGPLQAVLAQTEVIGEPALPASEDIAALAWVGAAFDHWERHFTLDQPLAARVRRLKPVLGLMALADSQFYIPGIHPLHQVLDGIYDASVGWQESLGRAGEPVEKLIDQTVEGAMACLEENGSGLMALLRESIKSAQRLEKRTRRMVQRTADGERGQLRAARAKEVAATMINKEITRHPIPADIGYFLTRPWFESAQLVLLKYGENSSQWQEISAATSNLMATLAPQEEGGPAAEAGAEAIQQIRRWLLSLQHDQQQTEEAISTIEFTQLRVAKGMDIERSATSLIPIAKSSPQTEENSSLNGVETGQWYQVEARKGGILRIQLAMMQPREQRLMFCNHAGARVQSMDYRAFAELLERGKAKHLDTGVSFSRSLAAVIGVDTPEALSRLTGEPAAAMANADPVPAPAPAPATAAAPKRQPKSPPADTEKGALTEEPTITPAAVVTEPPPATQPPSPAPKPEVSELPPVQVESEPNPEPDLPESGIPELPMGTWLGFHDLDPPLLAKLAMHDKVRRLLIFVNRKGIELRRLPEEEYLALLQEGQVDILEAKTNFREQVEMARKRMARHQT</sequence>
<evidence type="ECO:0000256" key="1">
    <source>
        <dbReference type="SAM" id="MobiDB-lite"/>
    </source>
</evidence>
<name>A0A2N5WZB9_9GAMM</name>
<accession>A0A2N5WZB9</accession>
<feature type="compositionally biased region" description="Low complexity" evidence="1">
    <location>
        <begin position="469"/>
        <end position="478"/>
    </location>
</feature>
<feature type="compositionally biased region" description="Pro residues" evidence="1">
    <location>
        <begin position="479"/>
        <end position="492"/>
    </location>
</feature>
<evidence type="ECO:0008006" key="4">
    <source>
        <dbReference type="Google" id="ProtNLM"/>
    </source>
</evidence>
<evidence type="ECO:0000313" key="2">
    <source>
        <dbReference type="EMBL" id="PLW67591.1"/>
    </source>
</evidence>
<evidence type="ECO:0000313" key="3">
    <source>
        <dbReference type="Proteomes" id="UP000235005"/>
    </source>
</evidence>
<protein>
    <recommendedName>
        <fullName evidence="4">DUF1631 domain-containing protein</fullName>
    </recommendedName>
</protein>
<dbReference type="EMBL" id="PKUS01000027">
    <property type="protein sequence ID" value="PLW67591.1"/>
    <property type="molecule type" value="Genomic_DNA"/>
</dbReference>